<name>A0A8T1QDY5_CARIL</name>
<protein>
    <submittedName>
        <fullName evidence="1">Uncharacterized protein</fullName>
    </submittedName>
</protein>
<dbReference type="EMBL" id="CM031813">
    <property type="protein sequence ID" value="KAG6652617.1"/>
    <property type="molecule type" value="Genomic_DNA"/>
</dbReference>
<proteinExistence type="predicted"/>
<evidence type="ECO:0000313" key="1">
    <source>
        <dbReference type="EMBL" id="KAG6652617.1"/>
    </source>
</evidence>
<reference evidence="1" key="1">
    <citation type="submission" date="2020-12" db="EMBL/GenBank/DDBJ databases">
        <title>WGS assembly of Carya illinoinensis cv. Pawnee.</title>
        <authorList>
            <person name="Platts A."/>
            <person name="Shu S."/>
            <person name="Wright S."/>
            <person name="Barry K."/>
            <person name="Edger P."/>
            <person name="Pires J.C."/>
            <person name="Schmutz J."/>
        </authorList>
    </citation>
    <scope>NUCLEOTIDE SEQUENCE</scope>
    <source>
        <tissue evidence="1">Leaf</tissue>
    </source>
</reference>
<dbReference type="AlphaFoldDB" id="A0A8T1QDY5"/>
<keyword evidence="2" id="KW-1185">Reference proteome</keyword>
<gene>
    <name evidence="1" type="ORF">CIPAW_05G018700</name>
</gene>
<sequence>MISRAMSEFSDFISELQLVDLQMVGGDCTWSNGRAWSRLDRFSVSASWEALFLELKQKRLQRIVSDRYPILLDCGGIVSGKIYFKFENM</sequence>
<comment type="caution">
    <text evidence="1">The sequence shown here is derived from an EMBL/GenBank/DDBJ whole genome shotgun (WGS) entry which is preliminary data.</text>
</comment>
<dbReference type="PANTHER" id="PTHR33710:SF64">
    <property type="entry name" value="ENDONUCLEASE_EXONUCLEASE_PHOSPHATASE DOMAIN-CONTAINING PROTEIN"/>
    <property type="match status" value="1"/>
</dbReference>
<organism evidence="1 2">
    <name type="scientific">Carya illinoinensis</name>
    <name type="common">Pecan</name>
    <dbReference type="NCBI Taxonomy" id="32201"/>
    <lineage>
        <taxon>Eukaryota</taxon>
        <taxon>Viridiplantae</taxon>
        <taxon>Streptophyta</taxon>
        <taxon>Embryophyta</taxon>
        <taxon>Tracheophyta</taxon>
        <taxon>Spermatophyta</taxon>
        <taxon>Magnoliopsida</taxon>
        <taxon>eudicotyledons</taxon>
        <taxon>Gunneridae</taxon>
        <taxon>Pentapetalae</taxon>
        <taxon>rosids</taxon>
        <taxon>fabids</taxon>
        <taxon>Fagales</taxon>
        <taxon>Juglandaceae</taxon>
        <taxon>Carya</taxon>
    </lineage>
</organism>
<accession>A0A8T1QDY5</accession>
<evidence type="ECO:0000313" key="2">
    <source>
        <dbReference type="Proteomes" id="UP000811609"/>
    </source>
</evidence>
<dbReference type="Proteomes" id="UP000811609">
    <property type="component" value="Chromosome 5"/>
</dbReference>
<dbReference type="PANTHER" id="PTHR33710">
    <property type="entry name" value="BNAC02G09200D PROTEIN"/>
    <property type="match status" value="1"/>
</dbReference>